<evidence type="ECO:0000256" key="1">
    <source>
        <dbReference type="ARBA" id="ARBA00022531"/>
    </source>
</evidence>
<dbReference type="InterPro" id="IPR028203">
    <property type="entry name" value="PSII_CF48-like_dom"/>
</dbReference>
<dbReference type="InterPro" id="IPR036278">
    <property type="entry name" value="Sialidase_sf"/>
</dbReference>
<dbReference type="EMBL" id="JAVDXQ010000008">
    <property type="protein sequence ID" value="MDR7299458.1"/>
    <property type="molecule type" value="Genomic_DNA"/>
</dbReference>
<name>A0ABU1ZFU6_9BURK</name>
<comment type="caution">
    <text evidence="4">The sequence shown here is derived from an EMBL/GenBank/DDBJ whole genome shotgun (WGS) entry which is preliminary data.</text>
</comment>
<gene>
    <name evidence="4" type="ORF">J2X16_004828</name>
</gene>
<dbReference type="Proteomes" id="UP001180536">
    <property type="component" value="Unassembled WGS sequence"/>
</dbReference>
<dbReference type="PANTHER" id="PTHR47199:SF2">
    <property type="entry name" value="PHOTOSYSTEM II STABILITY_ASSEMBLY FACTOR HCF136, CHLOROPLASTIC"/>
    <property type="match status" value="1"/>
</dbReference>
<evidence type="ECO:0000313" key="5">
    <source>
        <dbReference type="Proteomes" id="UP001180536"/>
    </source>
</evidence>
<reference evidence="4 5" key="1">
    <citation type="submission" date="2023-07" db="EMBL/GenBank/DDBJ databases">
        <title>Sorghum-associated microbial communities from plants grown in Nebraska, USA.</title>
        <authorList>
            <person name="Schachtman D."/>
        </authorList>
    </citation>
    <scope>NUCLEOTIDE SEQUENCE [LARGE SCALE GENOMIC DNA]</scope>
    <source>
        <strain evidence="4 5">BE310</strain>
    </source>
</reference>
<dbReference type="RefSeq" id="WP_310349155.1">
    <property type="nucleotide sequence ID" value="NZ_JAVDXQ010000008.1"/>
</dbReference>
<accession>A0ABU1ZFU6</accession>
<keyword evidence="5" id="KW-1185">Reference proteome</keyword>
<keyword evidence="2" id="KW-0604">Photosystem II</keyword>
<organism evidence="4 5">
    <name type="scientific">Pelomonas aquatica</name>
    <dbReference type="NCBI Taxonomy" id="431058"/>
    <lineage>
        <taxon>Bacteria</taxon>
        <taxon>Pseudomonadati</taxon>
        <taxon>Pseudomonadota</taxon>
        <taxon>Betaproteobacteria</taxon>
        <taxon>Burkholderiales</taxon>
        <taxon>Sphaerotilaceae</taxon>
        <taxon>Roseateles</taxon>
    </lineage>
</organism>
<keyword evidence="1" id="KW-0602">Photosynthesis</keyword>
<evidence type="ECO:0000259" key="3">
    <source>
        <dbReference type="Pfam" id="PF14870"/>
    </source>
</evidence>
<dbReference type="SUPFAM" id="SSF50939">
    <property type="entry name" value="Sialidases"/>
    <property type="match status" value="1"/>
</dbReference>
<sequence length="367" mass="37840">MSVIRAMQHMYSQVLGPTRRGVLALGAAALVPAQAAEAGRFGAIARAARSVIRPERAVLLAGALAGERVVAVGERGVVALSDDGGGHWRQARSVPVSVTLTAVRFADAAHGWAVGHGGVILATRDGGERWVLQSDGARLAQAAASAATNFGDDPRGALLAREAGQLVKDGPDKPLLDLHVVDAHRVAVVGAYGLFFETLDGGASWTAALDRLDNPKGQHLYAIAVRGSTWLLAGEQGLLLRSTDDGRRFARIASPYNGTWLAACATRDGEWVIAGLRGQAWRSIDDGQRWTQIEGAPPASLVSAGALPEGGVLLANQAGQVLVTRAGSSLTVLPGPALPPLSQALALPAGGRLALGLGGATRLDKHA</sequence>
<dbReference type="InterPro" id="IPR015943">
    <property type="entry name" value="WD40/YVTN_repeat-like_dom_sf"/>
</dbReference>
<evidence type="ECO:0000256" key="2">
    <source>
        <dbReference type="ARBA" id="ARBA00023276"/>
    </source>
</evidence>
<feature type="domain" description="Photosynthesis system II assembly factor Ycf48/Hcf136-like" evidence="3">
    <location>
        <begin position="172"/>
        <end position="291"/>
    </location>
</feature>
<protein>
    <submittedName>
        <fullName evidence="4">Photosystem II stability/assembly factor-like uncharacterized protein</fullName>
    </submittedName>
</protein>
<proteinExistence type="predicted"/>
<dbReference type="Gene3D" id="2.130.10.10">
    <property type="entry name" value="YVTN repeat-like/Quinoprotein amine dehydrogenase"/>
    <property type="match status" value="2"/>
</dbReference>
<dbReference type="PANTHER" id="PTHR47199">
    <property type="entry name" value="PHOTOSYSTEM II STABILITY/ASSEMBLY FACTOR HCF136, CHLOROPLASTIC"/>
    <property type="match status" value="1"/>
</dbReference>
<evidence type="ECO:0000313" key="4">
    <source>
        <dbReference type="EMBL" id="MDR7299458.1"/>
    </source>
</evidence>
<dbReference type="Pfam" id="PF14870">
    <property type="entry name" value="PSII_BNR"/>
    <property type="match status" value="1"/>
</dbReference>